<protein>
    <submittedName>
        <fullName evidence="8">ABC-2 type transport system permease protein</fullName>
    </submittedName>
</protein>
<evidence type="ECO:0000259" key="7">
    <source>
        <dbReference type="Pfam" id="PF12698"/>
    </source>
</evidence>
<gene>
    <name evidence="8" type="ORF">J2Z43_000925</name>
</gene>
<reference evidence="8 9" key="1">
    <citation type="submission" date="2021-03" db="EMBL/GenBank/DDBJ databases">
        <title>Genomic Encyclopedia of Type Strains, Phase IV (KMG-IV): sequencing the most valuable type-strain genomes for metagenomic binning, comparative biology and taxonomic classification.</title>
        <authorList>
            <person name="Goeker M."/>
        </authorList>
    </citation>
    <scope>NUCLEOTIDE SEQUENCE [LARGE SCALE GENOMIC DNA]</scope>
    <source>
        <strain evidence="8 9">DSM 1289</strain>
    </source>
</reference>
<keyword evidence="5 6" id="KW-0472">Membrane</keyword>
<dbReference type="Pfam" id="PF12698">
    <property type="entry name" value="ABC2_membrane_3"/>
    <property type="match status" value="1"/>
</dbReference>
<keyword evidence="9" id="KW-1185">Reference proteome</keyword>
<keyword evidence="3 6" id="KW-0812">Transmembrane</keyword>
<evidence type="ECO:0000256" key="2">
    <source>
        <dbReference type="ARBA" id="ARBA00022475"/>
    </source>
</evidence>
<feature type="transmembrane region" description="Helical" evidence="6">
    <location>
        <begin position="177"/>
        <end position="200"/>
    </location>
</feature>
<evidence type="ECO:0000313" key="9">
    <source>
        <dbReference type="Proteomes" id="UP000767291"/>
    </source>
</evidence>
<organism evidence="8 9">
    <name type="scientific">Metaclostridioides mangenotii</name>
    <dbReference type="NCBI Taxonomy" id="1540"/>
    <lineage>
        <taxon>Bacteria</taxon>
        <taxon>Bacillati</taxon>
        <taxon>Bacillota</taxon>
        <taxon>Clostridia</taxon>
        <taxon>Peptostreptococcales</taxon>
        <taxon>Peptostreptococcaceae</taxon>
        <taxon>Metaclostridioides</taxon>
    </lineage>
</organism>
<evidence type="ECO:0000313" key="8">
    <source>
        <dbReference type="EMBL" id="MBP1854535.1"/>
    </source>
</evidence>
<evidence type="ECO:0000256" key="1">
    <source>
        <dbReference type="ARBA" id="ARBA00004651"/>
    </source>
</evidence>
<feature type="transmembrane region" description="Helical" evidence="6">
    <location>
        <begin position="286"/>
        <end position="305"/>
    </location>
</feature>
<dbReference type="RefSeq" id="WP_209456031.1">
    <property type="nucleotide sequence ID" value="NZ_BAAACS010000012.1"/>
</dbReference>
<keyword evidence="2" id="KW-1003">Cell membrane</keyword>
<evidence type="ECO:0000256" key="5">
    <source>
        <dbReference type="ARBA" id="ARBA00023136"/>
    </source>
</evidence>
<dbReference type="EMBL" id="JAGGJX010000001">
    <property type="protein sequence ID" value="MBP1854535.1"/>
    <property type="molecule type" value="Genomic_DNA"/>
</dbReference>
<accession>A0ABS4E9B1</accession>
<name>A0ABS4E9B1_9FIRM</name>
<feature type="transmembrane region" description="Helical" evidence="6">
    <location>
        <begin position="254"/>
        <end position="274"/>
    </location>
</feature>
<dbReference type="PANTHER" id="PTHR30294">
    <property type="entry name" value="MEMBRANE COMPONENT OF ABC TRANSPORTER YHHJ-RELATED"/>
    <property type="match status" value="1"/>
</dbReference>
<evidence type="ECO:0000256" key="3">
    <source>
        <dbReference type="ARBA" id="ARBA00022692"/>
    </source>
</evidence>
<feature type="transmembrane region" description="Helical" evidence="6">
    <location>
        <begin position="18"/>
        <end position="39"/>
    </location>
</feature>
<keyword evidence="4 6" id="KW-1133">Transmembrane helix</keyword>
<feature type="domain" description="ABC-2 type transporter transmembrane" evidence="7">
    <location>
        <begin position="21"/>
        <end position="357"/>
    </location>
</feature>
<dbReference type="InterPro" id="IPR013525">
    <property type="entry name" value="ABC2_TM"/>
</dbReference>
<comment type="caution">
    <text evidence="8">The sequence shown here is derived from an EMBL/GenBank/DDBJ whole genome shotgun (WGS) entry which is preliminary data.</text>
</comment>
<sequence>MKIYISIKTFFKGIKNNFIMYIVTLLLLPLFLAGFMGAITDGMFKNPADIEKFNVNIVDKNNTAYSENLKNYIKNDLNGLVNIVKNENDSNIEILIPGDYSSNVESKTPSNIYIKEIDDKNRNKSTIISGVLDNYHEMLYLNKVKAADNNNFKQIFTKKALATEYIKPDIMPNSYEFYALSLLGFLVIMMIMSNAVSAHLDQYTGLYKRTYSLPVSRVELLFHNTLSIFLYSFIFLTLYIMFYRFLGITFKGNFAVIIWLSAVASIFVAALSNFISSVFPKKIGTVFTYLLLVLEVVFGGMLNGFSDSLIDKFSNLSPTYLINEMFSNFNLYNNYANISTTVNTCIIVSLVLIVLTVVKEKFSWREI</sequence>
<dbReference type="Proteomes" id="UP000767291">
    <property type="component" value="Unassembled WGS sequence"/>
</dbReference>
<proteinExistence type="predicted"/>
<comment type="subcellular location">
    <subcellularLocation>
        <location evidence="1">Cell membrane</location>
        <topology evidence="1">Multi-pass membrane protein</topology>
    </subcellularLocation>
</comment>
<evidence type="ECO:0000256" key="6">
    <source>
        <dbReference type="SAM" id="Phobius"/>
    </source>
</evidence>
<dbReference type="InterPro" id="IPR051449">
    <property type="entry name" value="ABC-2_transporter_component"/>
</dbReference>
<feature type="transmembrane region" description="Helical" evidence="6">
    <location>
        <begin position="221"/>
        <end position="242"/>
    </location>
</feature>
<dbReference type="PANTHER" id="PTHR30294:SF29">
    <property type="entry name" value="MULTIDRUG ABC TRANSPORTER PERMEASE YBHS-RELATED"/>
    <property type="match status" value="1"/>
</dbReference>
<feature type="transmembrane region" description="Helical" evidence="6">
    <location>
        <begin position="335"/>
        <end position="358"/>
    </location>
</feature>
<evidence type="ECO:0000256" key="4">
    <source>
        <dbReference type="ARBA" id="ARBA00022989"/>
    </source>
</evidence>